<dbReference type="AlphaFoldDB" id="A0A6C0E0Y2"/>
<accession>A0A6C0E0Y2</accession>
<evidence type="ECO:0000313" key="1">
    <source>
        <dbReference type="EMBL" id="QHT22408.1"/>
    </source>
</evidence>
<organism evidence="1">
    <name type="scientific">viral metagenome</name>
    <dbReference type="NCBI Taxonomy" id="1070528"/>
    <lineage>
        <taxon>unclassified sequences</taxon>
        <taxon>metagenomes</taxon>
        <taxon>organismal metagenomes</taxon>
    </lineage>
</organism>
<reference evidence="1" key="1">
    <citation type="journal article" date="2020" name="Nature">
        <title>Giant virus diversity and host interactions through global metagenomics.</title>
        <authorList>
            <person name="Schulz F."/>
            <person name="Roux S."/>
            <person name="Paez-Espino D."/>
            <person name="Jungbluth S."/>
            <person name="Walsh D.A."/>
            <person name="Denef V.J."/>
            <person name="McMahon K.D."/>
            <person name="Konstantinidis K.T."/>
            <person name="Eloe-Fadrosh E.A."/>
            <person name="Kyrpides N.C."/>
            <person name="Woyke T."/>
        </authorList>
    </citation>
    <scope>NUCLEOTIDE SEQUENCE</scope>
    <source>
        <strain evidence="1">GVMAG-M-3300023179-111</strain>
    </source>
</reference>
<sequence>MSIKYLGFNVPVLLSDGNIKLSQDLKKDDLLLDKSSKITKINNIEFIEDDMFKIITKYNSNFIIGSEHVLNTISNINDYIYSNKIKDYNINNLNSIIKTDINFNFQKIKIDPYFLGIWIGLSCKNFKFYSDKLNVKIYNYIIHMLCRLNIEFSITSNSLEIFDERFKKYFKFYNLEEKRHIPNEYKNNKAEYRIKLLAGILDSKSNNISNSFYEIIDSNDIIKDINFIAQSLGFYTILYHKKMLIFGNDLSCIPMLNDNKIINETNISTTLFGFKIAPLFDKKCIKINTDSKDIVLGDFTVV</sequence>
<name>A0A6C0E0Y2_9ZZZZ</name>
<protein>
    <recommendedName>
        <fullName evidence="2">DOD-type homing endonuclease domain-containing protein</fullName>
    </recommendedName>
</protein>
<dbReference type="EMBL" id="MN739709">
    <property type="protein sequence ID" value="QHT22408.1"/>
    <property type="molecule type" value="Genomic_DNA"/>
</dbReference>
<evidence type="ECO:0008006" key="2">
    <source>
        <dbReference type="Google" id="ProtNLM"/>
    </source>
</evidence>
<proteinExistence type="predicted"/>
<dbReference type="Gene3D" id="3.10.28.10">
    <property type="entry name" value="Homing endonucleases"/>
    <property type="match status" value="1"/>
</dbReference>
<dbReference type="InterPro" id="IPR027434">
    <property type="entry name" value="Homing_endonucl"/>
</dbReference>